<keyword evidence="1" id="KW-0732">Signal</keyword>
<dbReference type="Proteomes" id="UP001432995">
    <property type="component" value="Unassembled WGS sequence"/>
</dbReference>
<keyword evidence="5" id="KW-1185">Reference proteome</keyword>
<name>A0AAJ1WUQ5_9HYPH</name>
<dbReference type="EMBL" id="JBELQD010000006">
    <property type="protein sequence ID" value="MER2288303.1"/>
    <property type="molecule type" value="Genomic_DNA"/>
</dbReference>
<proteinExistence type="predicted"/>
<evidence type="ECO:0000313" key="2">
    <source>
        <dbReference type="EMBL" id="MDQ0543884.1"/>
    </source>
</evidence>
<accession>A0AAJ1WUQ5</accession>
<dbReference type="AlphaFoldDB" id="A0AAJ1WUQ5"/>
<gene>
    <name evidence="3" type="ORF">ABS770_08555</name>
    <name evidence="2" type="ORF">QO001_002813</name>
</gene>
<protein>
    <submittedName>
        <fullName evidence="3">3',5'-cyclic-nucleotide phosphodiesterase</fullName>
    </submittedName>
</protein>
<feature type="chain" id="PRO_5042573719" evidence="1">
    <location>
        <begin position="30"/>
        <end position="90"/>
    </location>
</feature>
<evidence type="ECO:0000313" key="4">
    <source>
        <dbReference type="Proteomes" id="UP001223420"/>
    </source>
</evidence>
<feature type="signal peptide" evidence="1">
    <location>
        <begin position="1"/>
        <end position="29"/>
    </location>
</feature>
<dbReference type="Proteomes" id="UP001223420">
    <property type="component" value="Unassembled WGS sequence"/>
</dbReference>
<evidence type="ECO:0000313" key="5">
    <source>
        <dbReference type="Proteomes" id="UP001432995"/>
    </source>
</evidence>
<comment type="caution">
    <text evidence="2">The sequence shown here is derived from an EMBL/GenBank/DDBJ whole genome shotgun (WGS) entry which is preliminary data.</text>
</comment>
<dbReference type="EMBL" id="JAUSWL010000004">
    <property type="protein sequence ID" value="MDQ0543884.1"/>
    <property type="molecule type" value="Genomic_DNA"/>
</dbReference>
<organism evidence="2 4">
    <name type="scientific">Methylobacterium brachiatum</name>
    <dbReference type="NCBI Taxonomy" id="269660"/>
    <lineage>
        <taxon>Bacteria</taxon>
        <taxon>Pseudomonadati</taxon>
        <taxon>Pseudomonadota</taxon>
        <taxon>Alphaproteobacteria</taxon>
        <taxon>Hyphomicrobiales</taxon>
        <taxon>Methylobacteriaceae</taxon>
        <taxon>Methylobacterium</taxon>
    </lineage>
</organism>
<sequence length="90" mass="9600">MDERLRSGPNMRKLTLLLGFIAVASPALAAPTATRGNEDLQTYCAGDAITFCAGIDPNSPQMDACFKKNMSQMSPNCRRAIDAYKSGGGK</sequence>
<evidence type="ECO:0000256" key="1">
    <source>
        <dbReference type="SAM" id="SignalP"/>
    </source>
</evidence>
<reference evidence="2" key="1">
    <citation type="submission" date="2023-07" db="EMBL/GenBank/DDBJ databases">
        <title>Genomic Encyclopedia of Type Strains, Phase IV (KMG-IV): sequencing the most valuable type-strain genomes for metagenomic binning, comparative biology and taxonomic classification.</title>
        <authorList>
            <person name="Goeker M."/>
        </authorList>
    </citation>
    <scope>NUCLEOTIDE SEQUENCE</scope>
    <source>
        <strain evidence="2">DSM 19569</strain>
    </source>
</reference>
<evidence type="ECO:0000313" key="3">
    <source>
        <dbReference type="EMBL" id="MER2288303.1"/>
    </source>
</evidence>
<reference evidence="3" key="2">
    <citation type="submission" date="2024-06" db="EMBL/GenBank/DDBJ databases">
        <authorList>
            <person name="Campbell A.G."/>
        </authorList>
    </citation>
    <scope>NUCLEOTIDE SEQUENCE</scope>
    <source>
        <strain evidence="3">EM17</strain>
    </source>
</reference>